<comment type="caution">
    <text evidence="2">The sequence shown here is derived from an EMBL/GenBank/DDBJ whole genome shotgun (WGS) entry which is preliminary data.</text>
</comment>
<evidence type="ECO:0000313" key="3">
    <source>
        <dbReference type="Proteomes" id="UP001566132"/>
    </source>
</evidence>
<protein>
    <submittedName>
        <fullName evidence="2">Uncharacterized protein</fullName>
    </submittedName>
</protein>
<keyword evidence="1" id="KW-0732">Signal</keyword>
<evidence type="ECO:0000256" key="1">
    <source>
        <dbReference type="SAM" id="SignalP"/>
    </source>
</evidence>
<dbReference type="Proteomes" id="UP001566132">
    <property type="component" value="Unassembled WGS sequence"/>
</dbReference>
<feature type="signal peptide" evidence="1">
    <location>
        <begin position="1"/>
        <end position="23"/>
    </location>
</feature>
<feature type="chain" id="PRO_5044897099" evidence="1">
    <location>
        <begin position="24"/>
        <end position="215"/>
    </location>
</feature>
<proteinExistence type="predicted"/>
<name>A0ABD1EIR1_HYPHA</name>
<reference evidence="2 3" key="1">
    <citation type="submission" date="2024-05" db="EMBL/GenBank/DDBJ databases">
        <title>Genetic variation in Jamaican populations of the coffee berry borer (Hypothenemus hampei).</title>
        <authorList>
            <person name="Errbii M."/>
            <person name="Myrie A."/>
        </authorList>
    </citation>
    <scope>NUCLEOTIDE SEQUENCE [LARGE SCALE GENOMIC DNA]</scope>
    <source>
        <strain evidence="2">JA-Hopewell-2020-01-JO</strain>
        <tissue evidence="2">Whole body</tissue>
    </source>
</reference>
<evidence type="ECO:0000313" key="2">
    <source>
        <dbReference type="EMBL" id="KAL1494362.1"/>
    </source>
</evidence>
<gene>
    <name evidence="2" type="ORF">ABEB36_009973</name>
</gene>
<organism evidence="2 3">
    <name type="scientific">Hypothenemus hampei</name>
    <name type="common">Coffee berry borer</name>
    <dbReference type="NCBI Taxonomy" id="57062"/>
    <lineage>
        <taxon>Eukaryota</taxon>
        <taxon>Metazoa</taxon>
        <taxon>Ecdysozoa</taxon>
        <taxon>Arthropoda</taxon>
        <taxon>Hexapoda</taxon>
        <taxon>Insecta</taxon>
        <taxon>Pterygota</taxon>
        <taxon>Neoptera</taxon>
        <taxon>Endopterygota</taxon>
        <taxon>Coleoptera</taxon>
        <taxon>Polyphaga</taxon>
        <taxon>Cucujiformia</taxon>
        <taxon>Curculionidae</taxon>
        <taxon>Scolytinae</taxon>
        <taxon>Hypothenemus</taxon>
    </lineage>
</organism>
<accession>A0ABD1EIR1</accession>
<dbReference type="EMBL" id="JBDJPC010000007">
    <property type="protein sequence ID" value="KAL1494362.1"/>
    <property type="molecule type" value="Genomic_DNA"/>
</dbReference>
<dbReference type="AlphaFoldDB" id="A0ABD1EIR1"/>
<keyword evidence="3" id="KW-1185">Reference proteome</keyword>
<sequence>MNIKFNQLLLVTFAATLLVNGRAQQQETPLGTRYSAATDVSHISFQSPLVSYGGALSDIQLPAAPIQPANLKQAPPEANQANLENIRDEPQSQQYISVQQYPANPQLQAQLPKVSELFQPQLQQQQQVNFPLQPQQPFQNIQLQQPQFAQSIPQLHRQLFSPQFQQLNSNGYFATGPFAAQYPVVNQFPGSLPSAAPLVSRVTFNRPTAGFSYSF</sequence>